<gene>
    <name evidence="1" type="ORF">AB4Y32_32480</name>
</gene>
<keyword evidence="2" id="KW-1185">Reference proteome</keyword>
<evidence type="ECO:0000313" key="1">
    <source>
        <dbReference type="EMBL" id="MEX3936437.1"/>
    </source>
</evidence>
<sequence>MLEGMEVVFIVIALGASSRQMGAVSAGAVAAFALVCGLGVVLHKPLANMPENTLKYAVGILLCAFGTFWSGEGLGLGWPSGDLAILMLAGGYLIVSQMLIIACRRYGAHVPAPTSTARGAAAHPPRRGTVRIRRKALLGLFVDDGFLAAGVLAWIATTAVLTRTEWVDHAFMPGLLFGGVALILVLSAGRAAIR</sequence>
<dbReference type="EMBL" id="JBFRCH010000032">
    <property type="protein sequence ID" value="MEX3936437.1"/>
    <property type="molecule type" value="Genomic_DNA"/>
</dbReference>
<dbReference type="Proteomes" id="UP001558850">
    <property type="component" value="Unassembled WGS sequence"/>
</dbReference>
<proteinExistence type="predicted"/>
<name>A0ACC6UA52_9BURK</name>
<comment type="caution">
    <text evidence="1">The sequence shown here is derived from an EMBL/GenBank/DDBJ whole genome shotgun (WGS) entry which is preliminary data.</text>
</comment>
<reference evidence="1" key="1">
    <citation type="submission" date="2024-07" db="EMBL/GenBank/DDBJ databases">
        <title>A survey of Mimosa microsymbionts across Brazilian biomes reveals a high diversity of Paraburkholderia nodulating endemic species, but also that Cupriavidus is common as a symbiont of widespread species.</title>
        <authorList>
            <person name="Rouws L."/>
            <person name="Barauna A."/>
            <person name="Beukes C."/>
            <person name="Rouws J.R.C."/>
            <person name="De Faria S.M."/>
            <person name="Gross E."/>
            <person name="Bueno Dos Reis Junior F."/>
            <person name="Simon M.F."/>
            <person name="Maluk M."/>
            <person name="Odee D.W."/>
            <person name="Kenicer G."/>
            <person name="Young J.P.W."/>
            <person name="Reis V.M."/>
            <person name="Zilli J."/>
            <person name="James E.K."/>
        </authorList>
    </citation>
    <scope>NUCLEOTIDE SEQUENCE</scope>
    <source>
        <strain evidence="1">EG181B</strain>
    </source>
</reference>
<evidence type="ECO:0000313" key="2">
    <source>
        <dbReference type="Proteomes" id="UP001558850"/>
    </source>
</evidence>
<protein>
    <submittedName>
        <fullName evidence="1">Uncharacterized protein</fullName>
    </submittedName>
</protein>
<accession>A0ACC6UA52</accession>
<organism evidence="1 2">
    <name type="scientific">Paraburkholderia phymatum</name>
    <dbReference type="NCBI Taxonomy" id="148447"/>
    <lineage>
        <taxon>Bacteria</taxon>
        <taxon>Pseudomonadati</taxon>
        <taxon>Pseudomonadota</taxon>
        <taxon>Betaproteobacteria</taxon>
        <taxon>Burkholderiales</taxon>
        <taxon>Burkholderiaceae</taxon>
        <taxon>Paraburkholderia</taxon>
    </lineage>
</organism>